<feature type="transmembrane region" description="Helical" evidence="1">
    <location>
        <begin position="337"/>
        <end position="358"/>
    </location>
</feature>
<dbReference type="AlphaFoldDB" id="A0A5M6CY17"/>
<feature type="transmembrane region" description="Helical" evidence="1">
    <location>
        <begin position="252"/>
        <end position="270"/>
    </location>
</feature>
<feature type="transmembrane region" description="Helical" evidence="1">
    <location>
        <begin position="33"/>
        <end position="54"/>
    </location>
</feature>
<feature type="transmembrane region" description="Helical" evidence="1">
    <location>
        <begin position="179"/>
        <end position="200"/>
    </location>
</feature>
<dbReference type="EMBL" id="VWSF01000028">
    <property type="protein sequence ID" value="KAA5540117.1"/>
    <property type="molecule type" value="Genomic_DNA"/>
</dbReference>
<dbReference type="Proteomes" id="UP000323426">
    <property type="component" value="Unassembled WGS sequence"/>
</dbReference>
<comment type="caution">
    <text evidence="2">The sequence shown here is derived from an EMBL/GenBank/DDBJ whole genome shotgun (WGS) entry which is preliminary data.</text>
</comment>
<feature type="transmembrane region" description="Helical" evidence="1">
    <location>
        <begin position="220"/>
        <end position="240"/>
    </location>
</feature>
<dbReference type="RefSeq" id="WP_150092481.1">
    <property type="nucleotide sequence ID" value="NZ_VWSF01000028.1"/>
</dbReference>
<feature type="transmembrane region" description="Helical" evidence="1">
    <location>
        <begin position="399"/>
        <end position="416"/>
    </location>
</feature>
<evidence type="ECO:0000256" key="1">
    <source>
        <dbReference type="SAM" id="Phobius"/>
    </source>
</evidence>
<feature type="transmembrane region" description="Helical" evidence="1">
    <location>
        <begin position="365"/>
        <end position="387"/>
    </location>
</feature>
<protein>
    <recommendedName>
        <fullName evidence="4">Glycosyltransferase RgtA/B/C/D-like domain-containing protein</fullName>
    </recommendedName>
</protein>
<feature type="transmembrane region" description="Helical" evidence="1">
    <location>
        <begin position="150"/>
        <end position="172"/>
    </location>
</feature>
<sequence>MIYFYYLFNILVVGGLGYLIWRHSAAHPLKKYFLPAFLLKITAGILLGIFYQVYFNGGDAQLFQTQSDIVTEYAKVSPASYIRLLLTRKFESETLRTSMIYVWYSNSYFMVMLLSFLNFLTNNNYYLNGLYFSVFSFWGIWQLVQVLVRLYPQVLLPAIIAFLFFPSVVFWSSGIAKEAIYLGSLGWLMAVVLRLAYGLSKRAWLDILAAILAGYLLWKIKFYFAALVFALLFGYGLVIYLNNKFNKLKKTWIAVVLLCFLALTGALLVANRGEVFKLDYFTAQLIKSNEYLTSRSVGKPFIFFPNLEPTLASFLQHSPAAVFHTILRPFIWESSSLFYIVAALENLCIMLLLLLTLFKLVRSSFTGISLGAVVILIYILILAALLGLSTPNIGSLNRYRTAVLPFLVFLLLCFNVQSKYLKWLKS</sequence>
<gene>
    <name evidence="2" type="ORF">F0145_23095</name>
</gene>
<reference evidence="2 3" key="1">
    <citation type="submission" date="2019-09" db="EMBL/GenBank/DDBJ databases">
        <title>Genome sequence and assembly of Adhaeribacter sp.</title>
        <authorList>
            <person name="Chhetri G."/>
        </authorList>
    </citation>
    <scope>NUCLEOTIDE SEQUENCE [LARGE SCALE GENOMIC DNA]</scope>
    <source>
        <strain evidence="2 3">DK36</strain>
    </source>
</reference>
<keyword evidence="1" id="KW-1133">Transmembrane helix</keyword>
<feature type="transmembrane region" description="Helical" evidence="1">
    <location>
        <begin position="100"/>
        <end position="120"/>
    </location>
</feature>
<keyword evidence="1" id="KW-0812">Transmembrane</keyword>
<keyword evidence="1" id="KW-0472">Membrane</keyword>
<feature type="transmembrane region" description="Helical" evidence="1">
    <location>
        <begin position="6"/>
        <end position="21"/>
    </location>
</feature>
<accession>A0A5M6CY17</accession>
<keyword evidence="3" id="KW-1185">Reference proteome</keyword>
<feature type="transmembrane region" description="Helical" evidence="1">
    <location>
        <begin position="125"/>
        <end position="144"/>
    </location>
</feature>
<evidence type="ECO:0000313" key="3">
    <source>
        <dbReference type="Proteomes" id="UP000323426"/>
    </source>
</evidence>
<organism evidence="2 3">
    <name type="scientific">Adhaeribacter rhizoryzae</name>
    <dbReference type="NCBI Taxonomy" id="2607907"/>
    <lineage>
        <taxon>Bacteria</taxon>
        <taxon>Pseudomonadati</taxon>
        <taxon>Bacteroidota</taxon>
        <taxon>Cytophagia</taxon>
        <taxon>Cytophagales</taxon>
        <taxon>Hymenobacteraceae</taxon>
        <taxon>Adhaeribacter</taxon>
    </lineage>
</organism>
<evidence type="ECO:0008006" key="4">
    <source>
        <dbReference type="Google" id="ProtNLM"/>
    </source>
</evidence>
<name>A0A5M6CY17_9BACT</name>
<proteinExistence type="predicted"/>
<evidence type="ECO:0000313" key="2">
    <source>
        <dbReference type="EMBL" id="KAA5540117.1"/>
    </source>
</evidence>